<evidence type="ECO:0000256" key="7">
    <source>
        <dbReference type="ARBA" id="ARBA00006267"/>
    </source>
</evidence>
<dbReference type="InterPro" id="IPR003097">
    <property type="entry name" value="CysJ-like_FAD-binding"/>
</dbReference>
<feature type="domain" description="FAD-binding FR-type" evidence="30">
    <location>
        <begin position="1072"/>
        <end position="1319"/>
    </location>
</feature>
<dbReference type="PANTHER" id="PTHR43410">
    <property type="entry name" value="NITRIC OXIDE SYNTHASE OXYGENASE"/>
    <property type="match status" value="1"/>
</dbReference>
<evidence type="ECO:0000259" key="30">
    <source>
        <dbReference type="PROSITE" id="PS51384"/>
    </source>
</evidence>
<evidence type="ECO:0000256" key="27">
    <source>
        <dbReference type="SAM" id="MobiDB-lite"/>
    </source>
</evidence>
<dbReference type="GO" id="GO:1903522">
    <property type="term" value="P:regulation of blood circulation"/>
    <property type="evidence" value="ECO:0007669"/>
    <property type="project" value="UniProtKB-ARBA"/>
</dbReference>
<dbReference type="InterPro" id="IPR001094">
    <property type="entry name" value="Flavdoxin-like"/>
</dbReference>
<dbReference type="InterPro" id="IPR044943">
    <property type="entry name" value="NOS_dom_1"/>
</dbReference>
<comment type="cofactor">
    <cofactor evidence="4">
        <name>FAD</name>
        <dbReference type="ChEBI" id="CHEBI:57692"/>
    </cofactor>
</comment>
<evidence type="ECO:0000256" key="6">
    <source>
        <dbReference type="ARBA" id="ARBA00004552"/>
    </source>
</evidence>
<dbReference type="PRINTS" id="PR00369">
    <property type="entry name" value="FLAVODOXIN"/>
</dbReference>
<evidence type="ECO:0000313" key="31">
    <source>
        <dbReference type="EMBL" id="KAK7506072.1"/>
    </source>
</evidence>
<dbReference type="InterPro" id="IPR039261">
    <property type="entry name" value="FNR_nucleotide-bd"/>
</dbReference>
<dbReference type="InterPro" id="IPR036034">
    <property type="entry name" value="PDZ_sf"/>
</dbReference>
<dbReference type="InterPro" id="IPR001478">
    <property type="entry name" value="PDZ"/>
</dbReference>
<keyword evidence="16" id="KW-0112">Calmodulin-binding</keyword>
<evidence type="ECO:0000256" key="15">
    <source>
        <dbReference type="ARBA" id="ARBA00022857"/>
    </source>
</evidence>
<feature type="compositionally biased region" description="Low complexity" evidence="27">
    <location>
        <begin position="306"/>
        <end position="316"/>
    </location>
</feature>
<comment type="similarity">
    <text evidence="7">Belongs to the NOS family.</text>
</comment>
<dbReference type="InterPro" id="IPR004030">
    <property type="entry name" value="NOS_N"/>
</dbReference>
<name>A0ABD0M2Z2_9CAEN</name>
<dbReference type="CDD" id="cd06202">
    <property type="entry name" value="Nitric_oxide_synthase"/>
    <property type="match status" value="1"/>
</dbReference>
<dbReference type="InterPro" id="IPR008254">
    <property type="entry name" value="Flavodoxin/NO_synth"/>
</dbReference>
<dbReference type="InterPro" id="IPR050607">
    <property type="entry name" value="NOS"/>
</dbReference>
<evidence type="ECO:0000256" key="5">
    <source>
        <dbReference type="ARBA" id="ARBA00004468"/>
    </source>
</evidence>
<organism evidence="31 32">
    <name type="scientific">Batillaria attramentaria</name>
    <dbReference type="NCBI Taxonomy" id="370345"/>
    <lineage>
        <taxon>Eukaryota</taxon>
        <taxon>Metazoa</taxon>
        <taxon>Spiralia</taxon>
        <taxon>Lophotrochozoa</taxon>
        <taxon>Mollusca</taxon>
        <taxon>Gastropoda</taxon>
        <taxon>Caenogastropoda</taxon>
        <taxon>Sorbeoconcha</taxon>
        <taxon>Cerithioidea</taxon>
        <taxon>Batillariidae</taxon>
        <taxon>Batillaria</taxon>
    </lineage>
</organism>
<dbReference type="Gene3D" id="2.40.30.10">
    <property type="entry name" value="Translation factors"/>
    <property type="match status" value="1"/>
</dbReference>
<evidence type="ECO:0000256" key="18">
    <source>
        <dbReference type="ARBA" id="ARBA00023004"/>
    </source>
</evidence>
<dbReference type="InterPro" id="IPR023173">
    <property type="entry name" value="NADPH_Cyt_P450_Rdtase_alpha"/>
</dbReference>
<dbReference type="SUPFAM" id="SSF52343">
    <property type="entry name" value="Ferredoxin reductase-like, C-terminal NADP-linked domain"/>
    <property type="match status" value="1"/>
</dbReference>
<feature type="domain" description="Flavodoxin-like" evidence="29">
    <location>
        <begin position="834"/>
        <end position="1015"/>
    </location>
</feature>
<comment type="cofactor">
    <cofactor evidence="1">
        <name>FMN</name>
        <dbReference type="ChEBI" id="CHEBI:58210"/>
    </cofactor>
</comment>
<dbReference type="FunFam" id="3.40.50.80:FF:000003">
    <property type="entry name" value="Nitric oxide synthase"/>
    <property type="match status" value="1"/>
</dbReference>
<evidence type="ECO:0000256" key="4">
    <source>
        <dbReference type="ARBA" id="ARBA00001974"/>
    </source>
</evidence>
<dbReference type="FunFam" id="3.90.1230.10:FF:000001">
    <property type="entry name" value="Nitric oxide synthase, brain"/>
    <property type="match status" value="1"/>
</dbReference>
<dbReference type="PROSITE" id="PS50106">
    <property type="entry name" value="PDZ"/>
    <property type="match status" value="1"/>
</dbReference>
<dbReference type="InterPro" id="IPR044944">
    <property type="entry name" value="NOS_dom_3"/>
</dbReference>
<dbReference type="EMBL" id="JACVVK020000008">
    <property type="protein sequence ID" value="KAK7506072.1"/>
    <property type="molecule type" value="Genomic_DNA"/>
</dbReference>
<evidence type="ECO:0000256" key="8">
    <source>
        <dbReference type="ARBA" id="ARBA00012989"/>
    </source>
</evidence>
<dbReference type="InterPro" id="IPR029039">
    <property type="entry name" value="Flavoprotein-like_sf"/>
</dbReference>
<dbReference type="SUPFAM" id="SSF63380">
    <property type="entry name" value="Riboflavin synthase domain-like"/>
    <property type="match status" value="1"/>
</dbReference>
<evidence type="ECO:0000256" key="14">
    <source>
        <dbReference type="ARBA" id="ARBA00022843"/>
    </source>
</evidence>
<dbReference type="SUPFAM" id="SSF52218">
    <property type="entry name" value="Flavoproteins"/>
    <property type="match status" value="1"/>
</dbReference>
<evidence type="ECO:0000256" key="26">
    <source>
        <dbReference type="ARBA" id="ARBA00047419"/>
    </source>
</evidence>
<evidence type="ECO:0000256" key="25">
    <source>
        <dbReference type="ARBA" id="ARBA00035474"/>
    </source>
</evidence>
<sequence length="1559" mass="172909">MPSTTEAIPNTIRVKLVKQKHGGLGFLVKQRTQKPLVVVADLVAGGIAEESGLVQVGDIILRLNDINLAEMSYESAVEVLKAVPVDAPVVMLLRGPEGYTTHLETTFLENGMPKTIRVTKPIQESIMHRIRRTFSSNGSPSPVKTLKKIYKGEDDHSPSRKKGVEANGSATDAGLDDTVEYIERDSVEAEVLPNGRAGGGVDGRKLDDETVLENGDTGSPKIVLTTPKVPQNGPGASPLNGPRVASASRKAIEIVQDNDEITVLVKGDVRIQSDPNNDAPNTPKRFIISSNTNSLPFSCPAHTQNGTSSSTGQQTSTDRKGSLNGTLQPRENGSPDIPDGDITDSEDSKLLASRGKISPTSRRRSSERRGSVASPKKFVKLRNLLDEKTTVDVLHQKVIEPVTCTVERCTGSMMNTAVKTGPPRKSEDLLIQAKDFVEQYYSSIKRLNTPAHLKRWQEVLTSIERNGSYDLTTAELIYGAKTAWRNAPRCIGRIQWSKLQVFDARHITTARGMYEALCNHIKYGTNKGNLRSAITVFPQRMKGRGDYRVWNGQLIMYAGYKQPDGSYIGDPKNAEFTELCVKLGWKPKGGMFDVLPLVLSASGQDPELFEIPPELVLEVPLKHPKYPWFADMGVKWYALPAVSGMLFDCGGLEFTACPFNGWYMGTEIGARDLCENNRYNILEKVAVSMGLDTRKSSSLWKDRALVEVNIAVLHSYQASGVTITDHHAASESFIKHMENEQRLRGGCPGDWVWVVPPMSGSLTPVFHQEMLLYKLKPSYEYQEEPWKTHVWKKDRDKPKTQERSKRKFGFRELARAVKFSAKLMGRALARRVKCTILYATETGKSERFATTLCEIFKHAFDAKVVCMDSYDVISLEHESLVLVVTSTFGNGDPPENGETLAKSLYEMKHPEKSGSVNFSSSSYIRMSVSSEGGGRTDDKGSNEDDNLTMETGPLGNVRYSVFALGSRAYPHFAAFGHYMDKILSELGAECITPTVEGDELCGQEESFRNWAEEVFKAACETFCLGDDINITEATGALSNTDHSWTPNRFRITPVENGKDADVCKALAKLHGKTVLPCRLTERIQLQSPDSTRQTILVKLNTQDSSELQYAPGDHLGIFPANPPDLVDAILSRLHNAPPPDQVVKTEFLQEVSTPLGSSKNWVNYEKMPECSMRTGFTHFLDVTTPPSQAFLQLLATLATRDTDKERLELLAKDSKAYEDWKYDMNPNLLEVLDQFPSLKVPPSLLMTQLPLLQQRFYSISSSPQECVGEIHATIAVVKYRTQNGAGPIHEGVTSGWLNRCDIDTIVPCAVRAAPSFRLPEDQTLPVIMVGPGTGIAPFRSFWQQRKIDVEMHPVPCHGERKGWGEMILYFGCRQNNVDNIYRDELAQAKADKVLNDYHVALSREPGQPKVYVQDILFNHAEETFDLVVKRGGHFYVCGDVSMANDVTKTLEFILGKYGKMNPDQAKNFVLKLKDANRFHEDIFGVSIQKSTEAGDKARDQSQRAWKFITTGSKPVSKESAKPTPLPALEKGNSMSKPKAPTKNIFMKQRVAPENAPSSP</sequence>
<evidence type="ECO:0000256" key="24">
    <source>
        <dbReference type="ARBA" id="ARBA00035211"/>
    </source>
</evidence>
<dbReference type="InterPro" id="IPR017938">
    <property type="entry name" value="Riboflavin_synthase-like_b-brl"/>
</dbReference>
<keyword evidence="14" id="KW-0832">Ubl conjugation</keyword>
<dbReference type="FunFam" id="3.40.50.360:FF:000033">
    <property type="entry name" value="Nitric oxide synthase"/>
    <property type="match status" value="1"/>
</dbReference>
<evidence type="ECO:0000256" key="9">
    <source>
        <dbReference type="ARBA" id="ARBA00022617"/>
    </source>
</evidence>
<keyword evidence="12" id="KW-0479">Metal-binding</keyword>
<evidence type="ECO:0000256" key="23">
    <source>
        <dbReference type="ARBA" id="ARBA00032538"/>
    </source>
</evidence>
<dbReference type="Gene3D" id="2.30.42.10">
    <property type="match status" value="1"/>
</dbReference>
<dbReference type="InterPro" id="IPR001433">
    <property type="entry name" value="OxRdtase_FAD/NAD-bd"/>
</dbReference>
<dbReference type="Pfam" id="PF00667">
    <property type="entry name" value="FAD_binding_1"/>
    <property type="match status" value="1"/>
</dbReference>
<dbReference type="Pfam" id="PF00595">
    <property type="entry name" value="PDZ"/>
    <property type="match status" value="1"/>
</dbReference>
<dbReference type="Gene3D" id="3.40.50.360">
    <property type="match status" value="1"/>
</dbReference>
<dbReference type="GO" id="GO:0043197">
    <property type="term" value="C:dendritic spine"/>
    <property type="evidence" value="ECO:0007669"/>
    <property type="project" value="UniProtKB-SubCell"/>
</dbReference>
<evidence type="ECO:0000256" key="12">
    <source>
        <dbReference type="ARBA" id="ARBA00022723"/>
    </source>
</evidence>
<evidence type="ECO:0000256" key="1">
    <source>
        <dbReference type="ARBA" id="ARBA00001917"/>
    </source>
</evidence>
<evidence type="ECO:0000256" key="20">
    <source>
        <dbReference type="ARBA" id="ARBA00029891"/>
    </source>
</evidence>
<feature type="compositionally biased region" description="Basic and acidic residues" evidence="27">
    <location>
        <begin position="150"/>
        <end position="164"/>
    </location>
</feature>
<keyword evidence="18" id="KW-0408">Iron</keyword>
<comment type="cofactor">
    <cofactor evidence="2">
        <name>(6R)-L-erythro-5,6,7,8-tetrahydrobiopterin</name>
        <dbReference type="ChEBI" id="CHEBI:59560"/>
    </cofactor>
</comment>
<evidence type="ECO:0000256" key="3">
    <source>
        <dbReference type="ARBA" id="ARBA00001970"/>
    </source>
</evidence>
<dbReference type="PRINTS" id="PR00371">
    <property type="entry name" value="FPNCR"/>
</dbReference>
<keyword evidence="10" id="KW-0285">Flavoprotein</keyword>
<dbReference type="PROSITE" id="PS50902">
    <property type="entry name" value="FLAVODOXIN_LIKE"/>
    <property type="match status" value="1"/>
</dbReference>
<dbReference type="FunFam" id="1.20.990.10:FF:000002">
    <property type="entry name" value="Nitric oxide synthase"/>
    <property type="match status" value="1"/>
</dbReference>
<feature type="region of interest" description="Disordered" evidence="27">
    <location>
        <begin position="271"/>
        <end position="374"/>
    </location>
</feature>
<evidence type="ECO:0000259" key="28">
    <source>
        <dbReference type="PROSITE" id="PS50106"/>
    </source>
</evidence>
<feature type="non-terminal residue" evidence="31">
    <location>
        <position position="1559"/>
    </location>
</feature>
<evidence type="ECO:0000256" key="10">
    <source>
        <dbReference type="ARBA" id="ARBA00022630"/>
    </source>
</evidence>
<feature type="compositionally biased region" description="Polar residues" evidence="27">
    <location>
        <begin position="288"/>
        <end position="305"/>
    </location>
</feature>
<dbReference type="GO" id="GO:0046872">
    <property type="term" value="F:metal ion binding"/>
    <property type="evidence" value="ECO:0007669"/>
    <property type="project" value="UniProtKB-KW"/>
</dbReference>
<dbReference type="Gene3D" id="3.40.50.80">
    <property type="entry name" value="Nucleotide-binding domain of ferredoxin-NADP reductase (FNR) module"/>
    <property type="match status" value="1"/>
</dbReference>
<dbReference type="Proteomes" id="UP001519460">
    <property type="component" value="Unassembled WGS sequence"/>
</dbReference>
<dbReference type="InterPro" id="IPR017927">
    <property type="entry name" value="FAD-bd_FR_type"/>
</dbReference>
<evidence type="ECO:0000256" key="22">
    <source>
        <dbReference type="ARBA" id="ARBA00031374"/>
    </source>
</evidence>
<keyword evidence="32" id="KW-1185">Reference proteome</keyword>
<keyword evidence="9" id="KW-0349">Heme</keyword>
<dbReference type="GO" id="GO:0004517">
    <property type="term" value="F:nitric-oxide synthase activity"/>
    <property type="evidence" value="ECO:0007669"/>
    <property type="project" value="UniProtKB-EC"/>
</dbReference>
<comment type="catalytic activity">
    <reaction evidence="26">
        <text>2 L-arginine + 3 NADPH + 4 O2 + H(+) = 2 L-citrulline + 2 nitric oxide + 3 NADP(+) + 4 H2O</text>
        <dbReference type="Rhea" id="RHEA:19897"/>
        <dbReference type="ChEBI" id="CHEBI:15377"/>
        <dbReference type="ChEBI" id="CHEBI:15378"/>
        <dbReference type="ChEBI" id="CHEBI:15379"/>
        <dbReference type="ChEBI" id="CHEBI:16480"/>
        <dbReference type="ChEBI" id="CHEBI:32682"/>
        <dbReference type="ChEBI" id="CHEBI:57743"/>
        <dbReference type="ChEBI" id="CHEBI:57783"/>
        <dbReference type="ChEBI" id="CHEBI:58349"/>
        <dbReference type="EC" id="1.14.13.39"/>
    </reaction>
    <physiologicalReaction direction="left-to-right" evidence="26">
        <dbReference type="Rhea" id="RHEA:19898"/>
    </physiologicalReaction>
</comment>
<keyword evidence="11" id="KW-0288">FMN</keyword>
<dbReference type="EC" id="1.14.13.39" evidence="8"/>
<accession>A0ABD0M2Z2</accession>
<dbReference type="InterPro" id="IPR036119">
    <property type="entry name" value="NOS_N_sf"/>
</dbReference>
<dbReference type="SUPFAM" id="SSF56512">
    <property type="entry name" value="Nitric oxide (NO) synthase oxygenase domain"/>
    <property type="match status" value="1"/>
</dbReference>
<dbReference type="SMART" id="SM00228">
    <property type="entry name" value="PDZ"/>
    <property type="match status" value="1"/>
</dbReference>
<evidence type="ECO:0000256" key="11">
    <source>
        <dbReference type="ARBA" id="ARBA00022643"/>
    </source>
</evidence>
<feature type="domain" description="PDZ" evidence="28">
    <location>
        <begin position="13"/>
        <end position="95"/>
    </location>
</feature>
<comment type="subcellular location">
    <subcellularLocation>
        <location evidence="5">Cell membrane</location>
        <location evidence="5">Sarcolemma</location>
        <topology evidence="5">Peripheral membrane protein</topology>
    </subcellularLocation>
    <subcellularLocation>
        <location evidence="6">Cell projection</location>
        <location evidence="6">Dendritic spine</location>
    </subcellularLocation>
</comment>
<reference evidence="31 32" key="1">
    <citation type="journal article" date="2023" name="Sci. Data">
        <title>Genome assembly of the Korean intertidal mud-creeper Batillaria attramentaria.</title>
        <authorList>
            <person name="Patra A.K."/>
            <person name="Ho P.T."/>
            <person name="Jun S."/>
            <person name="Lee S.J."/>
            <person name="Kim Y."/>
            <person name="Won Y.J."/>
        </authorList>
    </citation>
    <scope>NUCLEOTIDE SEQUENCE [LARGE SCALE GENOMIC DNA]</scope>
    <source>
        <strain evidence="31">Wonlab-2016</strain>
    </source>
</reference>
<dbReference type="Pfam" id="PF00175">
    <property type="entry name" value="NAD_binding_1"/>
    <property type="match status" value="1"/>
</dbReference>
<dbReference type="Gene3D" id="1.20.990.10">
    <property type="entry name" value="NADPH-cytochrome p450 Reductase, Chain A, domain 3"/>
    <property type="match status" value="1"/>
</dbReference>
<dbReference type="CDD" id="cd00795">
    <property type="entry name" value="NOS_oxygenase_euk"/>
    <property type="match status" value="1"/>
</dbReference>
<comment type="cofactor">
    <cofactor evidence="3">
        <name>heme b</name>
        <dbReference type="ChEBI" id="CHEBI:60344"/>
    </cofactor>
</comment>
<dbReference type="Gene3D" id="3.90.340.10">
    <property type="entry name" value="Nitric Oxide Synthase, Chain A, domain 1"/>
    <property type="match status" value="1"/>
</dbReference>
<dbReference type="FunFam" id="3.90.440.10:FF:000001">
    <property type="entry name" value="Endothelial nitric oxide synthase"/>
    <property type="match status" value="1"/>
</dbReference>
<evidence type="ECO:0000256" key="17">
    <source>
        <dbReference type="ARBA" id="ARBA00023002"/>
    </source>
</evidence>
<dbReference type="Gene3D" id="3.90.440.10">
    <property type="entry name" value="Nitric Oxide Synthase,Heme Domain,Chain A domain 2"/>
    <property type="match status" value="1"/>
</dbReference>
<feature type="region of interest" description="Disordered" evidence="27">
    <location>
        <begin position="927"/>
        <end position="946"/>
    </location>
</feature>
<evidence type="ECO:0000256" key="19">
    <source>
        <dbReference type="ARBA" id="ARBA00029794"/>
    </source>
</evidence>
<gene>
    <name evidence="31" type="ORF">BaRGS_00002794</name>
</gene>
<feature type="region of interest" description="Disordered" evidence="27">
    <location>
        <begin position="150"/>
        <end position="244"/>
    </location>
</feature>
<dbReference type="Pfam" id="PF02898">
    <property type="entry name" value="NO_synthase"/>
    <property type="match status" value="1"/>
</dbReference>
<evidence type="ECO:0000256" key="21">
    <source>
        <dbReference type="ARBA" id="ARBA00031302"/>
    </source>
</evidence>
<comment type="caution">
    <text evidence="31">The sequence shown here is derived from an EMBL/GenBank/DDBJ whole genome shotgun (WGS) entry which is preliminary data.</text>
</comment>
<feature type="region of interest" description="Disordered" evidence="27">
    <location>
        <begin position="1508"/>
        <end position="1559"/>
    </location>
</feature>
<evidence type="ECO:0000256" key="13">
    <source>
        <dbReference type="ARBA" id="ARBA00022827"/>
    </source>
</evidence>
<keyword evidence="15" id="KW-0521">NADP</keyword>
<dbReference type="PROSITE" id="PS60001">
    <property type="entry name" value="NOS"/>
    <property type="match status" value="1"/>
</dbReference>
<dbReference type="InterPro" id="IPR001709">
    <property type="entry name" value="Flavoprot_Pyr_Nucl_cyt_Rdtase"/>
</dbReference>
<dbReference type="PROSITE" id="PS51384">
    <property type="entry name" value="FAD_FR"/>
    <property type="match status" value="1"/>
</dbReference>
<dbReference type="PANTHER" id="PTHR43410:SF1">
    <property type="entry name" value="NITRIC OXIDE SYNTHASE"/>
    <property type="match status" value="1"/>
</dbReference>
<keyword evidence="13" id="KW-0274">FAD</keyword>
<evidence type="ECO:0000313" key="32">
    <source>
        <dbReference type="Proteomes" id="UP001519460"/>
    </source>
</evidence>
<evidence type="ECO:0000256" key="2">
    <source>
        <dbReference type="ARBA" id="ARBA00001950"/>
    </source>
</evidence>
<dbReference type="Pfam" id="PF00258">
    <property type="entry name" value="Flavodoxin_1"/>
    <property type="match status" value="1"/>
</dbReference>
<evidence type="ECO:0000256" key="16">
    <source>
        <dbReference type="ARBA" id="ARBA00022860"/>
    </source>
</evidence>
<dbReference type="GO" id="GO:0005516">
    <property type="term" value="F:calmodulin binding"/>
    <property type="evidence" value="ECO:0007669"/>
    <property type="project" value="UniProtKB-KW"/>
</dbReference>
<dbReference type="GO" id="GO:0042383">
    <property type="term" value="C:sarcolemma"/>
    <property type="evidence" value="ECO:0007669"/>
    <property type="project" value="UniProtKB-SubCell"/>
</dbReference>
<dbReference type="SUPFAM" id="SSF50156">
    <property type="entry name" value="PDZ domain-like"/>
    <property type="match status" value="1"/>
</dbReference>
<dbReference type="InterPro" id="IPR044940">
    <property type="entry name" value="NOS_dom_2"/>
</dbReference>
<proteinExistence type="inferred from homology"/>
<protein>
    <recommendedName>
        <fullName evidence="24">Nitric oxide synthase 1</fullName>
        <ecNumber evidence="8">1.14.13.39</ecNumber>
    </recommendedName>
    <alternativeName>
        <fullName evidence="19">Constitutive NOS</fullName>
    </alternativeName>
    <alternativeName>
        <fullName evidence="21">NC-NOS</fullName>
    </alternativeName>
    <alternativeName>
        <fullName evidence="20">NOS type I</fullName>
    </alternativeName>
    <alternativeName>
        <fullName evidence="22">Neuronal NOS</fullName>
    </alternativeName>
    <alternativeName>
        <fullName evidence="25">Nitric oxide synthase, brain</fullName>
    </alternativeName>
    <alternativeName>
        <fullName evidence="23">Peptidyl-cysteine S-nitrosylase NOS1</fullName>
    </alternativeName>
</protein>
<keyword evidence="17" id="KW-0560">Oxidoreductase</keyword>
<evidence type="ECO:0000259" key="29">
    <source>
        <dbReference type="PROSITE" id="PS50902"/>
    </source>
</evidence>
<dbReference type="Gene3D" id="3.90.1230.10">
    <property type="entry name" value="Nitric Oxide Synthase, Chain A, domain 3"/>
    <property type="match status" value="1"/>
</dbReference>